<organism evidence="1 2">
    <name type="scientific">Cupriavidus pinatubonensis</name>
    <dbReference type="NCBI Taxonomy" id="248026"/>
    <lineage>
        <taxon>Bacteria</taxon>
        <taxon>Pseudomonadati</taxon>
        <taxon>Pseudomonadota</taxon>
        <taxon>Betaproteobacteria</taxon>
        <taxon>Burkholderiales</taxon>
        <taxon>Burkholderiaceae</taxon>
        <taxon>Cupriavidus</taxon>
    </lineage>
</organism>
<sequence length="305" mass="33859">MPTRCTYKNTPQNQLMKSILFVDFGSGHHRDAVSLSDGELVLQSGGARPFEHAGLLADLVAPYPELRIVFSMFWERAYGPKEALPPSLQGRVIGSLYEFGTEFPGWAELSRREQIQRYVDRHYIHSWLALERDCSGWPGELHENVVCLGEGGLDSSSARKELVEKLARMHAKEFQRICSQHSWTVDMLAAYEQIEGAAQKLTEAASAPEHATRLQAGKDAILSCGTAIAAGYSIDVAHKRESLALTFLAYALAWDDSKRAAIEQLLKSPTAATPANPAEIIDLAEATLQETQNWFQTTAREAYEH</sequence>
<accession>A0ABN7ZGR4</accession>
<dbReference type="Pfam" id="PF18143">
    <property type="entry name" value="HAD_SAK_2"/>
    <property type="match status" value="1"/>
</dbReference>
<dbReference type="Proteomes" id="UP000701702">
    <property type="component" value="Unassembled WGS sequence"/>
</dbReference>
<comment type="caution">
    <text evidence="1">The sequence shown here is derived from an EMBL/GenBank/DDBJ whole genome shotgun (WGS) entry which is preliminary data.</text>
</comment>
<gene>
    <name evidence="1" type="ORF">LMG23994_05106</name>
</gene>
<evidence type="ECO:0000313" key="1">
    <source>
        <dbReference type="EMBL" id="CAG9183284.1"/>
    </source>
</evidence>
<dbReference type="EMBL" id="CAJZAF010000034">
    <property type="protein sequence ID" value="CAG9183284.1"/>
    <property type="molecule type" value="Genomic_DNA"/>
</dbReference>
<evidence type="ECO:0000313" key="2">
    <source>
        <dbReference type="Proteomes" id="UP000701702"/>
    </source>
</evidence>
<reference evidence="1 2" key="1">
    <citation type="submission" date="2021-08" db="EMBL/GenBank/DDBJ databases">
        <authorList>
            <person name="Peeters C."/>
        </authorList>
    </citation>
    <scope>NUCLEOTIDE SEQUENCE [LARGE SCALE GENOMIC DNA]</scope>
    <source>
        <strain evidence="1 2">LMG 23994</strain>
    </source>
</reference>
<name>A0ABN7ZGR4_9BURK</name>
<proteinExistence type="predicted"/>
<keyword evidence="2" id="KW-1185">Reference proteome</keyword>
<protein>
    <submittedName>
        <fullName evidence="1">Uncharacterized protein</fullName>
    </submittedName>
</protein>